<dbReference type="PANTHER" id="PTHR47784">
    <property type="entry name" value="STEROL UPTAKE CONTROL PROTEIN 2"/>
    <property type="match status" value="1"/>
</dbReference>
<dbReference type="InterPro" id="IPR036864">
    <property type="entry name" value="Zn2-C6_fun-type_DNA-bd_sf"/>
</dbReference>
<dbReference type="Proteomes" id="UP000736672">
    <property type="component" value="Unassembled WGS sequence"/>
</dbReference>
<evidence type="ECO:0000313" key="4">
    <source>
        <dbReference type="EMBL" id="KAH7260267.1"/>
    </source>
</evidence>
<feature type="region of interest" description="Disordered" evidence="2">
    <location>
        <begin position="1"/>
        <end position="20"/>
    </location>
</feature>
<dbReference type="Gene3D" id="4.10.240.10">
    <property type="entry name" value="Zn(2)-C6 fungal-type DNA-binding domain"/>
    <property type="match status" value="1"/>
</dbReference>
<proteinExistence type="predicted"/>
<organism evidence="4 5">
    <name type="scientific">Fusarium solani</name>
    <name type="common">Filamentous fungus</name>
    <dbReference type="NCBI Taxonomy" id="169388"/>
    <lineage>
        <taxon>Eukaryota</taxon>
        <taxon>Fungi</taxon>
        <taxon>Dikarya</taxon>
        <taxon>Ascomycota</taxon>
        <taxon>Pezizomycotina</taxon>
        <taxon>Sordariomycetes</taxon>
        <taxon>Hypocreomycetidae</taxon>
        <taxon>Hypocreales</taxon>
        <taxon>Nectriaceae</taxon>
        <taxon>Fusarium</taxon>
        <taxon>Fusarium solani species complex</taxon>
    </lineage>
</organism>
<feature type="domain" description="Zn(2)-C6 fungal-type" evidence="3">
    <location>
        <begin position="26"/>
        <end position="56"/>
    </location>
</feature>
<protein>
    <recommendedName>
        <fullName evidence="3">Zn(2)-C6 fungal-type domain-containing protein</fullName>
    </recommendedName>
</protein>
<dbReference type="GO" id="GO:0008270">
    <property type="term" value="F:zinc ion binding"/>
    <property type="evidence" value="ECO:0007669"/>
    <property type="project" value="InterPro"/>
</dbReference>
<comment type="caution">
    <text evidence="4">The sequence shown here is derived from an EMBL/GenBank/DDBJ whole genome shotgun (WGS) entry which is preliminary data.</text>
</comment>
<name>A0A9P9HNF0_FUSSL</name>
<accession>A0A9P9HNF0</accession>
<dbReference type="AlphaFoldDB" id="A0A9P9HNF0"/>
<dbReference type="PROSITE" id="PS50048">
    <property type="entry name" value="ZN2_CY6_FUNGAL_2"/>
    <property type="match status" value="1"/>
</dbReference>
<dbReference type="GO" id="GO:0001228">
    <property type="term" value="F:DNA-binding transcription activator activity, RNA polymerase II-specific"/>
    <property type="evidence" value="ECO:0007669"/>
    <property type="project" value="TreeGrafter"/>
</dbReference>
<dbReference type="SMART" id="SM00066">
    <property type="entry name" value="GAL4"/>
    <property type="match status" value="1"/>
</dbReference>
<keyword evidence="1" id="KW-0539">Nucleus</keyword>
<keyword evidence="5" id="KW-1185">Reference proteome</keyword>
<evidence type="ECO:0000256" key="1">
    <source>
        <dbReference type="ARBA" id="ARBA00023242"/>
    </source>
</evidence>
<dbReference type="OrthoDB" id="416217at2759"/>
<sequence>MVVAGEANKKTPPVRQRKAHRKSRLGCSNCKLRSVKCDESKPSCKRCVSSGFICSFTQTSPSASLHLAHCSAGPVFSVAADPAADRILKAPLPGLRVPIAQPTRGAVGEIVLGDAEMAALERFRLRTVFTIGTEKTRHLYSERAVKLASKHPFLIHAFIAFALLHDSHITPKQPPSHRTALAFHWYQATVLFQQRLLAAHSTPDLSLLPSSERDAIWTSSVLLGASALALVDAQDVEGVWPLKVPDILDLDWLKMSEGKKVAWALADPTRAESIFHELLLHKDQMPNGAKPIPPDALPPTFFTTFNLSPASSPISNPYHVAASLLAQLLPQKINENSVVQFLAFLTQLDPRYKQLLEDKDPRAIVLLAWWYAKAAAHSSWYMQRRSLVEGQAICIYLERYCMDVPGISELVQFPKRVFGFGCKNGGTMNLGDVRTLREGGRSSMWMKA</sequence>
<dbReference type="InterPro" id="IPR053157">
    <property type="entry name" value="Sterol_Uptake_Regulator"/>
</dbReference>
<dbReference type="EMBL" id="JAGTJS010000008">
    <property type="protein sequence ID" value="KAH7260267.1"/>
    <property type="molecule type" value="Genomic_DNA"/>
</dbReference>
<evidence type="ECO:0000259" key="3">
    <source>
        <dbReference type="PROSITE" id="PS50048"/>
    </source>
</evidence>
<gene>
    <name evidence="4" type="ORF">B0J15DRAFT_282774</name>
</gene>
<dbReference type="Pfam" id="PF00172">
    <property type="entry name" value="Zn_clus"/>
    <property type="match status" value="1"/>
</dbReference>
<dbReference type="CDD" id="cd00067">
    <property type="entry name" value="GAL4"/>
    <property type="match status" value="1"/>
</dbReference>
<dbReference type="SUPFAM" id="SSF57701">
    <property type="entry name" value="Zn2/Cys6 DNA-binding domain"/>
    <property type="match status" value="1"/>
</dbReference>
<evidence type="ECO:0000256" key="2">
    <source>
        <dbReference type="SAM" id="MobiDB-lite"/>
    </source>
</evidence>
<dbReference type="PANTHER" id="PTHR47784:SF9">
    <property type="entry name" value="ZN(II)2CYS6 TRANSCRIPTION FACTOR (EUROFUNG)"/>
    <property type="match status" value="1"/>
</dbReference>
<evidence type="ECO:0000313" key="5">
    <source>
        <dbReference type="Proteomes" id="UP000736672"/>
    </source>
</evidence>
<dbReference type="InterPro" id="IPR001138">
    <property type="entry name" value="Zn2Cys6_DnaBD"/>
</dbReference>
<reference evidence="4" key="1">
    <citation type="journal article" date="2021" name="Nat. Commun.">
        <title>Genetic determinants of endophytism in the Arabidopsis root mycobiome.</title>
        <authorList>
            <person name="Mesny F."/>
            <person name="Miyauchi S."/>
            <person name="Thiergart T."/>
            <person name="Pickel B."/>
            <person name="Atanasova L."/>
            <person name="Karlsson M."/>
            <person name="Huettel B."/>
            <person name="Barry K.W."/>
            <person name="Haridas S."/>
            <person name="Chen C."/>
            <person name="Bauer D."/>
            <person name="Andreopoulos W."/>
            <person name="Pangilinan J."/>
            <person name="LaButti K."/>
            <person name="Riley R."/>
            <person name="Lipzen A."/>
            <person name="Clum A."/>
            <person name="Drula E."/>
            <person name="Henrissat B."/>
            <person name="Kohler A."/>
            <person name="Grigoriev I.V."/>
            <person name="Martin F.M."/>
            <person name="Hacquard S."/>
        </authorList>
    </citation>
    <scope>NUCLEOTIDE SEQUENCE</scope>
    <source>
        <strain evidence="4">FSSC 5 MPI-SDFR-AT-0091</strain>
    </source>
</reference>